<dbReference type="OrthoDB" id="9803151at2"/>
<dbReference type="AlphaFoldDB" id="A0A5B8XN20"/>
<evidence type="ECO:0000256" key="7">
    <source>
        <dbReference type="ARBA" id="ARBA00022917"/>
    </source>
</evidence>
<dbReference type="InterPro" id="IPR001412">
    <property type="entry name" value="aa-tRNA-synth_I_CS"/>
</dbReference>
<evidence type="ECO:0000256" key="2">
    <source>
        <dbReference type="ARBA" id="ARBA00005594"/>
    </source>
</evidence>
<keyword evidence="13" id="KW-1185">Reference proteome</keyword>
<evidence type="ECO:0000256" key="1">
    <source>
        <dbReference type="ARBA" id="ARBA00004496"/>
    </source>
</evidence>
<keyword evidence="8 10" id="KW-0030">Aminoacyl-tRNA synthetase</keyword>
<evidence type="ECO:0000313" key="13">
    <source>
        <dbReference type="Proteomes" id="UP000321595"/>
    </source>
</evidence>
<protein>
    <recommendedName>
        <fullName evidence="10">Lysine--tRNA ligase</fullName>
        <ecNumber evidence="10">6.1.1.6</ecNumber>
    </recommendedName>
    <alternativeName>
        <fullName evidence="10">Lysyl-tRNA synthetase</fullName>
        <shortName evidence="10">LysRS</shortName>
    </alternativeName>
</protein>
<evidence type="ECO:0000256" key="3">
    <source>
        <dbReference type="ARBA" id="ARBA00022490"/>
    </source>
</evidence>
<dbReference type="HAMAP" id="MF_00177">
    <property type="entry name" value="Lys_tRNA_synth_class1"/>
    <property type="match status" value="1"/>
</dbReference>
<feature type="binding site" evidence="10">
    <location>
        <position position="307"/>
    </location>
    <ligand>
        <name>ATP</name>
        <dbReference type="ChEBI" id="CHEBI:30616"/>
    </ligand>
</feature>
<dbReference type="InterPro" id="IPR020751">
    <property type="entry name" value="aa-tRNA-synth_I_codon-bd_sub2"/>
</dbReference>
<keyword evidence="6 10" id="KW-0067">ATP-binding</keyword>
<dbReference type="Pfam" id="PF19269">
    <property type="entry name" value="Anticodon_2"/>
    <property type="match status" value="1"/>
</dbReference>
<evidence type="ECO:0000256" key="4">
    <source>
        <dbReference type="ARBA" id="ARBA00022598"/>
    </source>
</evidence>
<evidence type="ECO:0000256" key="9">
    <source>
        <dbReference type="ARBA" id="ARBA00048573"/>
    </source>
</evidence>
<feature type="short sequence motif" description="'KMSKS' region" evidence="10">
    <location>
        <begin position="304"/>
        <end position="308"/>
    </location>
</feature>
<comment type="subcellular location">
    <subcellularLocation>
        <location evidence="1 10">Cytoplasm</location>
    </subcellularLocation>
</comment>
<comment type="catalytic activity">
    <reaction evidence="9 10">
        <text>tRNA(Lys) + L-lysine + ATP = L-lysyl-tRNA(Lys) + AMP + diphosphate</text>
        <dbReference type="Rhea" id="RHEA:20792"/>
        <dbReference type="Rhea" id="RHEA-COMP:9696"/>
        <dbReference type="Rhea" id="RHEA-COMP:9697"/>
        <dbReference type="ChEBI" id="CHEBI:30616"/>
        <dbReference type="ChEBI" id="CHEBI:32551"/>
        <dbReference type="ChEBI" id="CHEBI:33019"/>
        <dbReference type="ChEBI" id="CHEBI:78442"/>
        <dbReference type="ChEBI" id="CHEBI:78529"/>
        <dbReference type="ChEBI" id="CHEBI:456215"/>
        <dbReference type="EC" id="6.1.1.6"/>
    </reaction>
</comment>
<evidence type="ECO:0000256" key="8">
    <source>
        <dbReference type="ARBA" id="ARBA00023146"/>
    </source>
</evidence>
<keyword evidence="3 10" id="KW-0963">Cytoplasm</keyword>
<dbReference type="Gene3D" id="3.40.50.620">
    <property type="entry name" value="HUPs"/>
    <property type="match status" value="2"/>
</dbReference>
<accession>A0A5B8XN20</accession>
<dbReference type="PANTHER" id="PTHR37940:SF1">
    <property type="entry name" value="LYSINE--TRNA LIGASE"/>
    <property type="match status" value="1"/>
</dbReference>
<dbReference type="GO" id="GO:0006430">
    <property type="term" value="P:lysyl-tRNA aminoacylation"/>
    <property type="evidence" value="ECO:0007669"/>
    <property type="project" value="UniProtKB-UniRule"/>
</dbReference>
<dbReference type="InterPro" id="IPR014729">
    <property type="entry name" value="Rossmann-like_a/b/a_fold"/>
</dbReference>
<sequence>MSDLKAWPYQAAQDAIDKVERETASGQRKREAVLFETGYGPSGLPHIGTFAEVARTTWVRYAYEQMTGKSAQLFAFSDDMDGLRAVPDNIPNTEMLQKHLGKPLCEIPDPFGEEESFSGYMNAKLRRFLDHFGFDYEFKSSKDQYRGGVFNHGLLRILEKYDDVRGIILPTLGQKRDDEGDKSAWSPFMPVCTNCGKVYTTRVEEVYPADGELTYSCSNGFDFKGIQVPACGHRERIPVTDGRVKVGWKVDWALRWYVFGVDFEMYGKDLIESANLSSEIVKVLGGEPPAGFFYEMFLDENGQKISKSKGNGLEIDEWLKYGPLESLSWFIYQNPIKAKKLYFDMIPKSVDDYLSDREKFGQESEDRVNNPIFFLEQPAIRRGESVQYSAGVSYSMLLNLVNVLNTDDSEIVWDYILRYAPSADSDRKTIDDMIDRALQFYRDFIVPTKVYEVPEDEAALEALGALVAALRNPEIQGAEALQSATYSAGKEAGMKLGVWFATMYKLLLGQERGPRLGTFIDLYGKEETLRLLEEKLGPEKWAKVSA</sequence>
<dbReference type="EMBL" id="CP042467">
    <property type="protein sequence ID" value="QED27034.1"/>
    <property type="molecule type" value="Genomic_DNA"/>
</dbReference>
<dbReference type="NCBIfam" id="TIGR00467">
    <property type="entry name" value="lysS_arch"/>
    <property type="match status" value="1"/>
</dbReference>
<dbReference type="KEGG" id="bbae:FRD01_07225"/>
<dbReference type="Gene3D" id="1.10.10.350">
    <property type="match status" value="1"/>
</dbReference>
<dbReference type="EC" id="6.1.1.6" evidence="10"/>
<dbReference type="RefSeq" id="WP_146958719.1">
    <property type="nucleotide sequence ID" value="NZ_CP042467.1"/>
</dbReference>
<dbReference type="GO" id="GO:0004824">
    <property type="term" value="F:lysine-tRNA ligase activity"/>
    <property type="evidence" value="ECO:0007669"/>
    <property type="project" value="UniProtKB-UniRule"/>
</dbReference>
<dbReference type="PANTHER" id="PTHR37940">
    <property type="entry name" value="LYSINE--TRNA LIGASE"/>
    <property type="match status" value="1"/>
</dbReference>
<proteinExistence type="inferred from homology"/>
<dbReference type="GO" id="GO:0005737">
    <property type="term" value="C:cytoplasm"/>
    <property type="evidence" value="ECO:0007669"/>
    <property type="project" value="UniProtKB-SubCell"/>
</dbReference>
<evidence type="ECO:0000256" key="10">
    <source>
        <dbReference type="HAMAP-Rule" id="MF_00177"/>
    </source>
</evidence>
<dbReference type="GO" id="GO:0000049">
    <property type="term" value="F:tRNA binding"/>
    <property type="evidence" value="ECO:0007669"/>
    <property type="project" value="InterPro"/>
</dbReference>
<dbReference type="SUPFAM" id="SSF52374">
    <property type="entry name" value="Nucleotidylyl transferase"/>
    <property type="match status" value="1"/>
</dbReference>
<reference evidence="12 13" key="1">
    <citation type="submission" date="2019-08" db="EMBL/GenBank/DDBJ databases">
        <authorList>
            <person name="Liang Q."/>
        </authorList>
    </citation>
    <scope>NUCLEOTIDE SEQUENCE [LARGE SCALE GENOMIC DNA]</scope>
    <source>
        <strain evidence="12 13">V1718</strain>
    </source>
</reference>
<evidence type="ECO:0000259" key="11">
    <source>
        <dbReference type="Pfam" id="PF19269"/>
    </source>
</evidence>
<feature type="short sequence motif" description="'HIGH' region" evidence="10">
    <location>
        <begin position="41"/>
        <end position="49"/>
    </location>
</feature>
<name>A0A5B8XN20_9DELT</name>
<keyword evidence="5 10" id="KW-0547">Nucleotide-binding</keyword>
<evidence type="ECO:0000313" key="12">
    <source>
        <dbReference type="EMBL" id="QED27034.1"/>
    </source>
</evidence>
<organism evidence="12 13">
    <name type="scientific">Microvenator marinus</name>
    <dbReference type="NCBI Taxonomy" id="2600177"/>
    <lineage>
        <taxon>Bacteria</taxon>
        <taxon>Deltaproteobacteria</taxon>
        <taxon>Bradymonadales</taxon>
        <taxon>Microvenatoraceae</taxon>
        <taxon>Microvenator</taxon>
    </lineage>
</organism>
<dbReference type="PROSITE" id="PS00178">
    <property type="entry name" value="AA_TRNA_LIGASE_I"/>
    <property type="match status" value="1"/>
</dbReference>
<evidence type="ECO:0000256" key="6">
    <source>
        <dbReference type="ARBA" id="ARBA00022840"/>
    </source>
</evidence>
<evidence type="ECO:0000256" key="5">
    <source>
        <dbReference type="ARBA" id="ARBA00022741"/>
    </source>
</evidence>
<dbReference type="SUPFAM" id="SSF48163">
    <property type="entry name" value="An anticodon-binding domain of class I aminoacyl-tRNA synthetases"/>
    <property type="match status" value="1"/>
</dbReference>
<dbReference type="InterPro" id="IPR002904">
    <property type="entry name" value="Lys-tRNA-ligase"/>
</dbReference>
<dbReference type="Proteomes" id="UP000321595">
    <property type="component" value="Chromosome"/>
</dbReference>
<keyword evidence="4 10" id="KW-0436">Ligase</keyword>
<dbReference type="InterPro" id="IPR008925">
    <property type="entry name" value="aa_tRNA-synth_I_cd-bd_sf"/>
</dbReference>
<gene>
    <name evidence="10 12" type="primary">lysS</name>
    <name evidence="12" type="ORF">FRD01_07225</name>
</gene>
<dbReference type="Pfam" id="PF01921">
    <property type="entry name" value="tRNA-synt_1f"/>
    <property type="match status" value="1"/>
</dbReference>
<comment type="similarity">
    <text evidence="2 10">Belongs to the class-I aminoacyl-tRNA synthetase family.</text>
</comment>
<dbReference type="GO" id="GO:0005524">
    <property type="term" value="F:ATP binding"/>
    <property type="evidence" value="ECO:0007669"/>
    <property type="project" value="UniProtKB-UniRule"/>
</dbReference>
<keyword evidence="7 10" id="KW-0648">Protein biosynthesis</keyword>
<dbReference type="InterPro" id="IPR045462">
    <property type="entry name" value="aa-tRNA-synth_I_cd-bd"/>
</dbReference>
<feature type="domain" description="Aminoacyl-tRNA synthetase class I anticodon-binding" evidence="11">
    <location>
        <begin position="415"/>
        <end position="533"/>
    </location>
</feature>